<proteinExistence type="predicted"/>
<organism evidence="1 2">
    <name type="scientific">Escherichia phage C130_2</name>
    <dbReference type="NCBI Taxonomy" id="2234093"/>
    <lineage>
        <taxon>Viruses</taxon>
        <taxon>Duplodnaviria</taxon>
        <taxon>Heunggongvirae</taxon>
        <taxon>Uroviricota</taxon>
        <taxon>Caudoviricetes</taxon>
        <taxon>Hungariovirus</taxon>
        <taxon>Hungariovirus C1302</taxon>
    </lineage>
</organism>
<gene>
    <name evidence="1" type="ORF">1302_0030</name>
</gene>
<sequence length="177" mass="18243">MATKTATRLLINAQSFPPGTPQQFKDVFLRMVDILNGTQTTAYGAEETAGTAQETASGAAEVAGQAKEGVEGLTPRVDELEESSVTTSNAGLQTLLGALGLGGDLQINGTTVVRDQQTGWTDNTGTAKKGGVGDLTLPVSATYTAAEVQAIANAVIENRQLLTAVIHLLMYHGLAGA</sequence>
<dbReference type="Gene3D" id="6.10.140.940">
    <property type="match status" value="1"/>
</dbReference>
<reference evidence="1 2" key="1">
    <citation type="journal article" date="2018" name="Arch. Virol.">
        <title>Complete genome sequence of C130_2, a novel myovirus infecting pathogenic Escherichia coli and Shigella strains.</title>
        <authorList>
            <person name="Svab D."/>
            <person name="Falgenhauer L."/>
            <person name="Rohde M."/>
            <person name="Chakraborty T."/>
            <person name="Toth I."/>
        </authorList>
    </citation>
    <scope>NUCLEOTIDE SEQUENCE [LARGE SCALE GENOMIC DNA]</scope>
</reference>
<evidence type="ECO:0000313" key="2">
    <source>
        <dbReference type="Proteomes" id="UP000266204"/>
    </source>
</evidence>
<dbReference type="EMBL" id="MH363708">
    <property type="protein sequence ID" value="AXC34340.1"/>
    <property type="molecule type" value="Genomic_DNA"/>
</dbReference>
<name>A0A384ZRR9_9CAUD</name>
<evidence type="ECO:0000313" key="1">
    <source>
        <dbReference type="EMBL" id="AXC34340.1"/>
    </source>
</evidence>
<keyword evidence="2" id="KW-1185">Reference proteome</keyword>
<protein>
    <submittedName>
        <fullName evidence="1">DNA stabilization</fullName>
    </submittedName>
</protein>
<accession>A0A384ZRR9</accession>
<dbReference type="Proteomes" id="UP000266204">
    <property type="component" value="Segment"/>
</dbReference>